<comment type="caution">
    <text evidence="1">The sequence shown here is derived from an EMBL/GenBank/DDBJ whole genome shotgun (WGS) entry which is preliminary data.</text>
</comment>
<reference evidence="1" key="1">
    <citation type="journal article" date="2015" name="Nature">
        <title>Complex archaea that bridge the gap between prokaryotes and eukaryotes.</title>
        <authorList>
            <person name="Spang A."/>
            <person name="Saw J.H."/>
            <person name="Jorgensen S.L."/>
            <person name="Zaremba-Niedzwiedzka K."/>
            <person name="Martijn J."/>
            <person name="Lind A.E."/>
            <person name="van Eijk R."/>
            <person name="Schleper C."/>
            <person name="Guy L."/>
            <person name="Ettema T.J."/>
        </authorList>
    </citation>
    <scope>NUCLEOTIDE SEQUENCE</scope>
</reference>
<organism evidence="1">
    <name type="scientific">marine sediment metagenome</name>
    <dbReference type="NCBI Taxonomy" id="412755"/>
    <lineage>
        <taxon>unclassified sequences</taxon>
        <taxon>metagenomes</taxon>
        <taxon>ecological metagenomes</taxon>
    </lineage>
</organism>
<sequence>MQVETNHLISGDEMEKLSKFIEDHEYEQLPEELQLAASLKLKGKDSAFISKTSGGKLSKYAAKRRRRKLRGKK</sequence>
<accession>A0A0F9Q832</accession>
<dbReference type="EMBL" id="LAZR01005252">
    <property type="protein sequence ID" value="KKN01523.1"/>
    <property type="molecule type" value="Genomic_DNA"/>
</dbReference>
<name>A0A0F9Q832_9ZZZZ</name>
<protein>
    <submittedName>
        <fullName evidence="1">Uncharacterized protein</fullName>
    </submittedName>
</protein>
<evidence type="ECO:0000313" key="1">
    <source>
        <dbReference type="EMBL" id="KKN01523.1"/>
    </source>
</evidence>
<dbReference type="AlphaFoldDB" id="A0A0F9Q832"/>
<proteinExistence type="predicted"/>
<gene>
    <name evidence="1" type="ORF">LCGC14_1126910</name>
</gene>